<reference evidence="2 3" key="1">
    <citation type="submission" date="2016-10" db="EMBL/GenBank/DDBJ databases">
        <authorList>
            <person name="de Groot N.N."/>
        </authorList>
    </citation>
    <scope>NUCLEOTIDE SEQUENCE [LARGE SCALE GENOMIC DNA]</scope>
    <source>
        <strain evidence="2 3">DSM 43357</strain>
    </source>
</reference>
<dbReference type="EMBL" id="FOBF01000001">
    <property type="protein sequence ID" value="SEK37267.1"/>
    <property type="molecule type" value="Genomic_DNA"/>
</dbReference>
<dbReference type="RefSeq" id="WP_091097796.1">
    <property type="nucleotide sequence ID" value="NZ_FOBF01000001.1"/>
</dbReference>
<dbReference type="Gene3D" id="3.40.50.300">
    <property type="entry name" value="P-loop containing nucleotide triphosphate hydrolases"/>
    <property type="match status" value="1"/>
</dbReference>
<dbReference type="AlphaFoldDB" id="A0A1H7GI76"/>
<proteinExistence type="predicted"/>
<accession>A0A1H7GI76</accession>
<feature type="region of interest" description="Disordered" evidence="1">
    <location>
        <begin position="298"/>
        <end position="327"/>
    </location>
</feature>
<keyword evidence="2" id="KW-0808">Transferase</keyword>
<keyword evidence="3" id="KW-1185">Reference proteome</keyword>
<evidence type="ECO:0000256" key="1">
    <source>
        <dbReference type="SAM" id="MobiDB-lite"/>
    </source>
</evidence>
<dbReference type="Pfam" id="PF13469">
    <property type="entry name" value="Sulfotransfer_3"/>
    <property type="match status" value="1"/>
</dbReference>
<dbReference type="OrthoDB" id="1431348at2"/>
<feature type="compositionally biased region" description="Basic residues" evidence="1">
    <location>
        <begin position="316"/>
        <end position="327"/>
    </location>
</feature>
<sequence>MKGAPAGPVLVTGLPRSGTSWTGRMLAAGGGLVYVNEPLNPQHPPGRCPGVLAAQVTHRFQYICDDNADQWLPAFRDTVALRYRWGAELRANHSPYDLARLVRYGTAFALGRLRGRRALLDDPFAVLSAGWFASRLGCTVIALVRDPVAFAASWRRLGWTVRLRDLLDQPLLVRDHPDLLRLRPLLRSADDLAKTAALWRAARTVLDRTPGILVTSYDELAADPLPGFRRLYAHAGLPWTAAAERRITRACTATGGGHRAFAWSGLSRTAFRPMNSRQALARATQGLSEDEATRIRTLTQLSEAGPPPDRGNSDHHSRRTGHRPAGR</sequence>
<evidence type="ECO:0000313" key="2">
    <source>
        <dbReference type="EMBL" id="SEK37267.1"/>
    </source>
</evidence>
<name>A0A1H7GI76_9ACTN</name>
<gene>
    <name evidence="2" type="ORF">SAMN05660976_00384</name>
</gene>
<dbReference type="STRING" id="46177.SAMN05660976_00384"/>
<evidence type="ECO:0000313" key="3">
    <source>
        <dbReference type="Proteomes" id="UP000198953"/>
    </source>
</evidence>
<dbReference type="SUPFAM" id="SSF52540">
    <property type="entry name" value="P-loop containing nucleoside triphosphate hydrolases"/>
    <property type="match status" value="1"/>
</dbReference>
<dbReference type="GO" id="GO:0016740">
    <property type="term" value="F:transferase activity"/>
    <property type="evidence" value="ECO:0007669"/>
    <property type="project" value="UniProtKB-KW"/>
</dbReference>
<protein>
    <submittedName>
        <fullName evidence="2">Sulfotransferase family protein</fullName>
    </submittedName>
</protein>
<dbReference type="Proteomes" id="UP000198953">
    <property type="component" value="Unassembled WGS sequence"/>
</dbReference>
<dbReference type="InterPro" id="IPR027417">
    <property type="entry name" value="P-loop_NTPase"/>
</dbReference>
<organism evidence="2 3">
    <name type="scientific">Nonomuraea pusilla</name>
    <dbReference type="NCBI Taxonomy" id="46177"/>
    <lineage>
        <taxon>Bacteria</taxon>
        <taxon>Bacillati</taxon>
        <taxon>Actinomycetota</taxon>
        <taxon>Actinomycetes</taxon>
        <taxon>Streptosporangiales</taxon>
        <taxon>Streptosporangiaceae</taxon>
        <taxon>Nonomuraea</taxon>
    </lineage>
</organism>